<accession>A0A6A5WJ92</accession>
<reference evidence="1" key="1">
    <citation type="journal article" date="2020" name="Stud. Mycol.">
        <title>101 Dothideomycetes genomes: a test case for predicting lifestyles and emergence of pathogens.</title>
        <authorList>
            <person name="Haridas S."/>
            <person name="Albert R."/>
            <person name="Binder M."/>
            <person name="Bloem J."/>
            <person name="Labutti K."/>
            <person name="Salamov A."/>
            <person name="Andreopoulos B."/>
            <person name="Baker S."/>
            <person name="Barry K."/>
            <person name="Bills G."/>
            <person name="Bluhm B."/>
            <person name="Cannon C."/>
            <person name="Castanera R."/>
            <person name="Culley D."/>
            <person name="Daum C."/>
            <person name="Ezra D."/>
            <person name="Gonzalez J."/>
            <person name="Henrissat B."/>
            <person name="Kuo A."/>
            <person name="Liang C."/>
            <person name="Lipzen A."/>
            <person name="Lutzoni F."/>
            <person name="Magnuson J."/>
            <person name="Mondo S."/>
            <person name="Nolan M."/>
            <person name="Ohm R."/>
            <person name="Pangilinan J."/>
            <person name="Park H.-J."/>
            <person name="Ramirez L."/>
            <person name="Alfaro M."/>
            <person name="Sun H."/>
            <person name="Tritt A."/>
            <person name="Yoshinaga Y."/>
            <person name="Zwiers L.-H."/>
            <person name="Turgeon B."/>
            <person name="Goodwin S."/>
            <person name="Spatafora J."/>
            <person name="Crous P."/>
            <person name="Grigoriev I."/>
        </authorList>
    </citation>
    <scope>NUCLEOTIDE SEQUENCE</scope>
    <source>
        <strain evidence="1">CBS 123094</strain>
    </source>
</reference>
<dbReference type="OrthoDB" id="3801272at2759"/>
<dbReference type="AlphaFoldDB" id="A0A6A5WJ92"/>
<organism evidence="1 2">
    <name type="scientific">Amniculicola lignicola CBS 123094</name>
    <dbReference type="NCBI Taxonomy" id="1392246"/>
    <lineage>
        <taxon>Eukaryota</taxon>
        <taxon>Fungi</taxon>
        <taxon>Dikarya</taxon>
        <taxon>Ascomycota</taxon>
        <taxon>Pezizomycotina</taxon>
        <taxon>Dothideomycetes</taxon>
        <taxon>Pleosporomycetidae</taxon>
        <taxon>Pleosporales</taxon>
        <taxon>Amniculicolaceae</taxon>
        <taxon>Amniculicola</taxon>
    </lineage>
</organism>
<gene>
    <name evidence="1" type="ORF">P154DRAFT_565215</name>
</gene>
<protein>
    <recommendedName>
        <fullName evidence="3">F-box domain-containing protein</fullName>
    </recommendedName>
</protein>
<proteinExistence type="predicted"/>
<dbReference type="EMBL" id="ML977610">
    <property type="protein sequence ID" value="KAF1997736.1"/>
    <property type="molecule type" value="Genomic_DNA"/>
</dbReference>
<sequence length="444" mass="51173">MVRIYFAFFKQVSRELFLIGLPRPRSVLCYSEQELEDLQTWRREVTALISNRIAAYDVATSEIRDIYTFNPAGSRIAGITELVEQILRYAHPVTRLIALGVCRRWREIALYIIEQDVCLGALSREPRCPPVRLHDTIPSTFARPSITWDEVHDSITEHNATDEWNYEFFTGRRPKYPDDCDVTTLHYLPGRITGRQGSYLFEAQSVDRGNVRELSYIGIHALPESPPRSDDNIHQWIDLSQFEFNPLFTRLFDDQIPTASIAEITLPPRNLVGGETGWQHIPEAYLEHLNLDLLTHPPIVSLNISIRIPLFAEDRPCPRRLLHITNIKNKDGIRIGELLSTLKKVYSLAIEHWIYWAKALLAAVNNVHWNEDIWTIDSAPKLCLSMGPGSEQHSQSSYYLACIYALPCRDQRQVEWMPESMFRHARLQLSDTKCGKAYTQVPGY</sequence>
<evidence type="ECO:0000313" key="1">
    <source>
        <dbReference type="EMBL" id="KAF1997736.1"/>
    </source>
</evidence>
<name>A0A6A5WJ92_9PLEO</name>
<evidence type="ECO:0000313" key="2">
    <source>
        <dbReference type="Proteomes" id="UP000799779"/>
    </source>
</evidence>
<keyword evidence="2" id="KW-1185">Reference proteome</keyword>
<evidence type="ECO:0008006" key="3">
    <source>
        <dbReference type="Google" id="ProtNLM"/>
    </source>
</evidence>
<dbReference type="Proteomes" id="UP000799779">
    <property type="component" value="Unassembled WGS sequence"/>
</dbReference>